<reference evidence="3 4" key="1">
    <citation type="submission" date="2016-10" db="EMBL/GenBank/DDBJ databases">
        <authorList>
            <person name="de Groot N.N."/>
        </authorList>
    </citation>
    <scope>NUCLEOTIDE SEQUENCE [LARGE SCALE GENOMIC DNA]</scope>
    <source>
        <strain evidence="3 4">DSM 21019</strain>
    </source>
</reference>
<dbReference type="Gene3D" id="2.40.128.110">
    <property type="entry name" value="Lipid/polyisoprenoid-binding, YceI-like"/>
    <property type="match status" value="1"/>
</dbReference>
<keyword evidence="1" id="KW-0732">Signal</keyword>
<dbReference type="OrthoDB" id="116832at2"/>
<accession>A0A1I6FMW2</accession>
<evidence type="ECO:0000313" key="4">
    <source>
        <dbReference type="Proteomes" id="UP000199534"/>
    </source>
</evidence>
<dbReference type="STRING" id="400055.SAMN04490243_0045"/>
<dbReference type="Proteomes" id="UP000199534">
    <property type="component" value="Unassembled WGS sequence"/>
</dbReference>
<evidence type="ECO:0000256" key="1">
    <source>
        <dbReference type="SAM" id="SignalP"/>
    </source>
</evidence>
<dbReference type="PANTHER" id="PTHR34406:SF1">
    <property type="entry name" value="PROTEIN YCEI"/>
    <property type="match status" value="1"/>
</dbReference>
<dbReference type="SUPFAM" id="SSF101874">
    <property type="entry name" value="YceI-like"/>
    <property type="match status" value="1"/>
</dbReference>
<dbReference type="Pfam" id="PF04264">
    <property type="entry name" value="YceI"/>
    <property type="match status" value="1"/>
</dbReference>
<gene>
    <name evidence="3" type="ORF">SAMN04490243_0045</name>
</gene>
<evidence type="ECO:0000259" key="2">
    <source>
        <dbReference type="SMART" id="SM00867"/>
    </source>
</evidence>
<keyword evidence="4" id="KW-1185">Reference proteome</keyword>
<dbReference type="InterPro" id="IPR007372">
    <property type="entry name" value="Lipid/polyisoprenoid-bd_YceI"/>
</dbReference>
<sequence length="185" mass="20632">MRTTLLTTILSLLSLLGMATVTAQTTLETREGVINFNASSPLEKIQAKNEAVNAIYLSEKGDLGIVMLIADFNFPKPLMQEHFNENYLESEKFPKATFRGKLSRVPAFPLESEIETEAKGSLTIHGVAREVTIPVVLKPENGGLQLEADFIVRPEDHKIKVPRFLFKKIAREVQVEVSLPLQAEE</sequence>
<proteinExistence type="predicted"/>
<dbReference type="EMBL" id="FOYQ01000001">
    <property type="protein sequence ID" value="SFR31218.1"/>
    <property type="molecule type" value="Genomic_DNA"/>
</dbReference>
<name>A0A1I6FMW2_9FLAO</name>
<dbReference type="AlphaFoldDB" id="A0A1I6FMW2"/>
<dbReference type="PANTHER" id="PTHR34406">
    <property type="entry name" value="PROTEIN YCEI"/>
    <property type="match status" value="1"/>
</dbReference>
<protein>
    <submittedName>
        <fullName evidence="3">YceI-like domain-containing protein</fullName>
    </submittedName>
</protein>
<feature type="domain" description="Lipid/polyisoprenoid-binding YceI-like" evidence="2">
    <location>
        <begin position="24"/>
        <end position="182"/>
    </location>
</feature>
<evidence type="ECO:0000313" key="3">
    <source>
        <dbReference type="EMBL" id="SFR31218.1"/>
    </source>
</evidence>
<feature type="signal peptide" evidence="1">
    <location>
        <begin position="1"/>
        <end position="23"/>
    </location>
</feature>
<organism evidence="3 4">
    <name type="scientific">Robiginitalea myxolifaciens</name>
    <dbReference type="NCBI Taxonomy" id="400055"/>
    <lineage>
        <taxon>Bacteria</taxon>
        <taxon>Pseudomonadati</taxon>
        <taxon>Bacteroidota</taxon>
        <taxon>Flavobacteriia</taxon>
        <taxon>Flavobacteriales</taxon>
        <taxon>Flavobacteriaceae</taxon>
        <taxon>Robiginitalea</taxon>
    </lineage>
</organism>
<feature type="chain" id="PRO_5011476607" evidence="1">
    <location>
        <begin position="24"/>
        <end position="185"/>
    </location>
</feature>
<dbReference type="RefSeq" id="WP_092979739.1">
    <property type="nucleotide sequence ID" value="NZ_FOYQ01000001.1"/>
</dbReference>
<dbReference type="InterPro" id="IPR036761">
    <property type="entry name" value="TTHA0802/YceI-like_sf"/>
</dbReference>
<dbReference type="SMART" id="SM00867">
    <property type="entry name" value="YceI"/>
    <property type="match status" value="1"/>
</dbReference>